<keyword evidence="3" id="KW-1185">Reference proteome</keyword>
<dbReference type="InterPro" id="IPR011250">
    <property type="entry name" value="OMP/PagP_B-barrel"/>
</dbReference>
<gene>
    <name evidence="2" type="ORF">BBW65_00965</name>
</gene>
<dbReference type="SUPFAM" id="SSF56925">
    <property type="entry name" value="OMPA-like"/>
    <property type="match status" value="1"/>
</dbReference>
<sequence>MQRLIIFLAVCAFGAPNYVITPPDQRPASAQKSYQQQGKIAPKITPAPKSQNATQAQGRGMIKPKIVPSKKPMSYSNSNMTISPQIKPASKAQQGIVSVPPVIHVHPTTPRESSTTKITPKIYPPLYPNPQDNRQNLNIYVSPSREITQDMMFDKVYTPPRTKIPPPIVYNVPPKTLPPPQRPREGYTDDDEEPLFIHNRNGVMLGAGIGGDFERLWVSGNNGNQRFYEDSFTYYFRLGYQHYFTSYLGVRAYAHLGHWANELTTEYDDGTHNAIIKANAELNYSFYFEGLYDFLVIGDEHSVGIFGGFGLGVAQYAFSNDDTQLLEKVFVLPMVSVGAAYTLFQNNRFEFEFKMPLLQGVLESAMRSEFSTWMIGVSYTYVF</sequence>
<evidence type="ECO:0000313" key="2">
    <source>
        <dbReference type="EMBL" id="ANV97471.1"/>
    </source>
</evidence>
<dbReference type="Proteomes" id="UP000092884">
    <property type="component" value="Chromosome"/>
</dbReference>
<dbReference type="InterPro" id="IPR002718">
    <property type="entry name" value="OMP_Helicobacter"/>
</dbReference>
<reference evidence="3" key="1">
    <citation type="submission" date="2016-07" db="EMBL/GenBank/DDBJ databases">
        <authorList>
            <person name="Florea S."/>
            <person name="Webb J.S."/>
            <person name="Jaromczyk J."/>
            <person name="Schardl C.L."/>
        </authorList>
    </citation>
    <scope>NUCLEOTIDE SEQUENCE [LARGE SCALE GENOMIC DNA]</scope>
    <source>
        <strain evidence="3">MIT 01-6242</strain>
    </source>
</reference>
<feature type="region of interest" description="Disordered" evidence="1">
    <location>
        <begin position="24"/>
        <end position="75"/>
    </location>
</feature>
<dbReference type="AlphaFoldDB" id="A0A1B1U404"/>
<accession>A0A1B1U404</accession>
<feature type="region of interest" description="Disordered" evidence="1">
    <location>
        <begin position="103"/>
        <end position="130"/>
    </location>
</feature>
<name>A0A1B1U404_9HELI</name>
<proteinExistence type="predicted"/>
<evidence type="ECO:0000256" key="1">
    <source>
        <dbReference type="SAM" id="MobiDB-lite"/>
    </source>
</evidence>
<dbReference type="KEGG" id="het:BBW65_00965"/>
<evidence type="ECO:0000313" key="3">
    <source>
        <dbReference type="Proteomes" id="UP000092884"/>
    </source>
</evidence>
<protein>
    <submittedName>
        <fullName evidence="2">Uncharacterized protein</fullName>
    </submittedName>
</protein>
<feature type="region of interest" description="Disordered" evidence="1">
    <location>
        <begin position="164"/>
        <end position="187"/>
    </location>
</feature>
<dbReference type="EMBL" id="CP016503">
    <property type="protein sequence ID" value="ANV97471.1"/>
    <property type="molecule type" value="Genomic_DNA"/>
</dbReference>
<feature type="compositionally biased region" description="Polar residues" evidence="1">
    <location>
        <begin position="48"/>
        <end position="57"/>
    </location>
</feature>
<organism evidence="2 3">
    <name type="scientific">Helicobacter enhydrae</name>
    <dbReference type="NCBI Taxonomy" id="222136"/>
    <lineage>
        <taxon>Bacteria</taxon>
        <taxon>Pseudomonadati</taxon>
        <taxon>Campylobacterota</taxon>
        <taxon>Epsilonproteobacteria</taxon>
        <taxon>Campylobacterales</taxon>
        <taxon>Helicobacteraceae</taxon>
        <taxon>Helicobacter</taxon>
    </lineage>
</organism>
<feature type="compositionally biased region" description="Polar residues" evidence="1">
    <location>
        <begin position="28"/>
        <end position="38"/>
    </location>
</feature>
<dbReference type="Pfam" id="PF01856">
    <property type="entry name" value="HP_OMP"/>
    <property type="match status" value="1"/>
</dbReference>